<dbReference type="InterPro" id="IPR037066">
    <property type="entry name" value="Plug_dom_sf"/>
</dbReference>
<sequence>MRYFFLIAGLMLIGQLAVTGQDFNLSGTVVDERGEEIIGAGVLLEELGLGTSTDLNGKFKLFAPKRNYTLIVQYLGYKEYRNTIYLNRHIDLTVRMESTFTQLQEVVKTARAEDYRIKSIPGVERLTIKDVEDVPLLMGELDIVNSILLLPGVSNAGEGSTGFNVRGGKVDQNLITLDGSEVFNSSHLLGFFSIFNSDVIKDFTLYKGHMPATFGGRLSSVLDVNTREGSYEQMEGSVTVGPVTSKLSFETPIIQNKLSVLAAARFAYPNWVIGQMKDYDVKRSKAVFDDQNLILGYRINDRNKVNLSFYRSFDRFRFSDDFEFNWGHVMGSLTMQNVISDVFLHELKINHVDYHNRQYDVAEDYEVQNGIASTSLKDNFLYEGFTNHQINMGLEIKDYHQKPEERLAGARSGVVPAHVEKDRGVLGSIYVDDEWALGKLTLSGGLRYNYYVMLARNEFLLYELDQPKSLTNIVDTAHVSPGDVNYANLEPRVGLNFLMTPNISLKASYNRVYQYLHLISNTTSATPIDLWQVSTFHIEPQQSSNYSLGMSFTNDRRRWQNSVDVFYRDISNIYDYRDFADLLLNNHLETELLQGQGRSYGLEFLFEKQKGKWTGWLAYTLSKSENLVNGPSETERINDGKWYPSNYDQRHNLSVVAKRDLGGDKAFFSVNMVYNSGRPFTGVESSYYFNNAVVPLYSSRNKYRIPDYVRFDVGLGFNSVFKKWEDQLNFSVYNLFGRANAYSIYYRKPTSTAIIPFSYKLTVLGQAFPSITYTVSFK</sequence>
<evidence type="ECO:0000256" key="3">
    <source>
        <dbReference type="ARBA" id="ARBA00022452"/>
    </source>
</evidence>
<feature type="domain" description="TonB-dependent receptor plug" evidence="9">
    <location>
        <begin position="146"/>
        <end position="217"/>
    </location>
</feature>
<proteinExistence type="inferred from homology"/>
<dbReference type="Proteomes" id="UP001610063">
    <property type="component" value="Unassembled WGS sequence"/>
</dbReference>
<dbReference type="Gene3D" id="2.170.130.10">
    <property type="entry name" value="TonB-dependent receptor, plug domain"/>
    <property type="match status" value="1"/>
</dbReference>
<dbReference type="PANTHER" id="PTHR30069:SF29">
    <property type="entry name" value="HEMOGLOBIN AND HEMOGLOBIN-HAPTOGLOBIN-BINDING PROTEIN 1-RELATED"/>
    <property type="match status" value="1"/>
</dbReference>
<dbReference type="PANTHER" id="PTHR30069">
    <property type="entry name" value="TONB-DEPENDENT OUTER MEMBRANE RECEPTOR"/>
    <property type="match status" value="1"/>
</dbReference>
<protein>
    <submittedName>
        <fullName evidence="11">Carboxypeptidase-like regulatory domain-containing protein</fullName>
    </submittedName>
</protein>
<dbReference type="PROSITE" id="PS52016">
    <property type="entry name" value="TONB_DEPENDENT_REC_3"/>
    <property type="match status" value="1"/>
</dbReference>
<name>A0ABW7NA47_9BACT</name>
<keyword evidence="6 8" id="KW-0472">Membrane</keyword>
<feature type="domain" description="TonB-dependent transporter Oar-like beta-barrel" evidence="10">
    <location>
        <begin position="421"/>
        <end position="545"/>
    </location>
</feature>
<dbReference type="Pfam" id="PF13715">
    <property type="entry name" value="CarbopepD_reg_2"/>
    <property type="match status" value="1"/>
</dbReference>
<dbReference type="Gene3D" id="2.60.40.1120">
    <property type="entry name" value="Carboxypeptidase-like, regulatory domain"/>
    <property type="match status" value="1"/>
</dbReference>
<organism evidence="11 12">
    <name type="scientific">Marinoscillum luteum</name>
    <dbReference type="NCBI Taxonomy" id="861051"/>
    <lineage>
        <taxon>Bacteria</taxon>
        <taxon>Pseudomonadati</taxon>
        <taxon>Bacteroidota</taxon>
        <taxon>Cytophagia</taxon>
        <taxon>Cytophagales</taxon>
        <taxon>Reichenbachiellaceae</taxon>
        <taxon>Marinoscillum</taxon>
    </lineage>
</organism>
<comment type="subcellular location">
    <subcellularLocation>
        <location evidence="1 8">Cell outer membrane</location>
        <topology evidence="1 8">Multi-pass membrane protein</topology>
    </subcellularLocation>
</comment>
<dbReference type="Pfam" id="PF07715">
    <property type="entry name" value="Plug"/>
    <property type="match status" value="1"/>
</dbReference>
<evidence type="ECO:0000259" key="10">
    <source>
        <dbReference type="Pfam" id="PF25183"/>
    </source>
</evidence>
<keyword evidence="3 8" id="KW-1134">Transmembrane beta strand</keyword>
<evidence type="ECO:0000259" key="9">
    <source>
        <dbReference type="Pfam" id="PF07715"/>
    </source>
</evidence>
<evidence type="ECO:0000256" key="5">
    <source>
        <dbReference type="ARBA" id="ARBA00022729"/>
    </source>
</evidence>
<evidence type="ECO:0000256" key="1">
    <source>
        <dbReference type="ARBA" id="ARBA00004571"/>
    </source>
</evidence>
<comment type="caution">
    <text evidence="11">The sequence shown here is derived from an EMBL/GenBank/DDBJ whole genome shotgun (WGS) entry which is preliminary data.</text>
</comment>
<gene>
    <name evidence="11" type="ORF">ACHKAR_13200</name>
</gene>
<dbReference type="InterPro" id="IPR039426">
    <property type="entry name" value="TonB-dep_rcpt-like"/>
</dbReference>
<dbReference type="RefSeq" id="WP_395417743.1">
    <property type="nucleotide sequence ID" value="NZ_JBIPKE010000017.1"/>
</dbReference>
<evidence type="ECO:0000256" key="8">
    <source>
        <dbReference type="PROSITE-ProRule" id="PRU01360"/>
    </source>
</evidence>
<evidence type="ECO:0000256" key="6">
    <source>
        <dbReference type="ARBA" id="ARBA00023136"/>
    </source>
</evidence>
<keyword evidence="12" id="KW-1185">Reference proteome</keyword>
<evidence type="ECO:0000256" key="4">
    <source>
        <dbReference type="ARBA" id="ARBA00022692"/>
    </source>
</evidence>
<dbReference type="InterPro" id="IPR008969">
    <property type="entry name" value="CarboxyPept-like_regulatory"/>
</dbReference>
<dbReference type="SUPFAM" id="SSF49464">
    <property type="entry name" value="Carboxypeptidase regulatory domain-like"/>
    <property type="match status" value="1"/>
</dbReference>
<dbReference type="Pfam" id="PF25183">
    <property type="entry name" value="OMP_b-brl_4"/>
    <property type="match status" value="1"/>
</dbReference>
<evidence type="ECO:0000313" key="11">
    <source>
        <dbReference type="EMBL" id="MFH6984403.1"/>
    </source>
</evidence>
<dbReference type="InterPro" id="IPR036942">
    <property type="entry name" value="Beta-barrel_TonB_sf"/>
</dbReference>
<keyword evidence="4 8" id="KW-0812">Transmembrane</keyword>
<evidence type="ECO:0000313" key="12">
    <source>
        <dbReference type="Proteomes" id="UP001610063"/>
    </source>
</evidence>
<dbReference type="SUPFAM" id="SSF56935">
    <property type="entry name" value="Porins"/>
    <property type="match status" value="1"/>
</dbReference>
<evidence type="ECO:0000256" key="2">
    <source>
        <dbReference type="ARBA" id="ARBA00022448"/>
    </source>
</evidence>
<dbReference type="InterPro" id="IPR012910">
    <property type="entry name" value="Plug_dom"/>
</dbReference>
<reference evidence="11 12" key="1">
    <citation type="journal article" date="2013" name="Int. J. Syst. Evol. Microbiol.">
        <title>Marinoscillum luteum sp. nov., isolated from marine sediment.</title>
        <authorList>
            <person name="Cha I.T."/>
            <person name="Park S.J."/>
            <person name="Kim S.J."/>
            <person name="Kim J.G."/>
            <person name="Jung M.Y."/>
            <person name="Shin K.S."/>
            <person name="Kwon K.K."/>
            <person name="Yang S.H."/>
            <person name="Seo Y.S."/>
            <person name="Rhee S.K."/>
        </authorList>
    </citation>
    <scope>NUCLEOTIDE SEQUENCE [LARGE SCALE GENOMIC DNA]</scope>
    <source>
        <strain evidence="11 12">KCTC 23939</strain>
    </source>
</reference>
<dbReference type="Gene3D" id="2.40.170.20">
    <property type="entry name" value="TonB-dependent receptor, beta-barrel domain"/>
    <property type="match status" value="1"/>
</dbReference>
<accession>A0ABW7NA47</accession>
<evidence type="ECO:0000256" key="7">
    <source>
        <dbReference type="ARBA" id="ARBA00023237"/>
    </source>
</evidence>
<comment type="similarity">
    <text evidence="8">Belongs to the TonB-dependent receptor family.</text>
</comment>
<dbReference type="EMBL" id="JBIPKE010000017">
    <property type="protein sequence ID" value="MFH6984403.1"/>
    <property type="molecule type" value="Genomic_DNA"/>
</dbReference>
<keyword evidence="2 8" id="KW-0813">Transport</keyword>
<dbReference type="InterPro" id="IPR057601">
    <property type="entry name" value="Oar-like_b-barrel"/>
</dbReference>
<keyword evidence="5" id="KW-0732">Signal</keyword>
<keyword evidence="7 8" id="KW-0998">Cell outer membrane</keyword>